<dbReference type="Pfam" id="PF17820">
    <property type="entry name" value="PDZ_6"/>
    <property type="match status" value="1"/>
</dbReference>
<dbReference type="InterPro" id="IPR036034">
    <property type="entry name" value="PDZ_sf"/>
</dbReference>
<dbReference type="PROSITE" id="PS50106">
    <property type="entry name" value="PDZ"/>
    <property type="match status" value="1"/>
</dbReference>
<dbReference type="InterPro" id="IPR013785">
    <property type="entry name" value="Aldolase_TIM"/>
</dbReference>
<dbReference type="Gene3D" id="3.20.20.70">
    <property type="entry name" value="Aldolase class I"/>
    <property type="match status" value="1"/>
</dbReference>
<dbReference type="InterPro" id="IPR045375">
    <property type="entry name" value="Put_radical_SAM-like_N"/>
</dbReference>
<organism evidence="2">
    <name type="scientific">uncultured Thermomicrobiales bacterium</name>
    <dbReference type="NCBI Taxonomy" id="1645740"/>
    <lineage>
        <taxon>Bacteria</taxon>
        <taxon>Pseudomonadati</taxon>
        <taxon>Thermomicrobiota</taxon>
        <taxon>Thermomicrobia</taxon>
        <taxon>Thermomicrobiales</taxon>
        <taxon>environmental samples</taxon>
    </lineage>
</organism>
<reference evidence="2" key="1">
    <citation type="submission" date="2020-02" db="EMBL/GenBank/DDBJ databases">
        <authorList>
            <person name="Meier V. D."/>
        </authorList>
    </citation>
    <scope>NUCLEOTIDE SEQUENCE</scope>
    <source>
        <strain evidence="2">AVDCRST_MAG43</strain>
    </source>
</reference>
<name>A0A6J4UB91_9BACT</name>
<dbReference type="Gene3D" id="2.30.42.10">
    <property type="match status" value="1"/>
</dbReference>
<dbReference type="InterPro" id="IPR001478">
    <property type="entry name" value="PDZ"/>
</dbReference>
<proteinExistence type="predicted"/>
<protein>
    <recommendedName>
        <fullName evidence="1">PDZ domain-containing protein</fullName>
    </recommendedName>
</protein>
<sequence>MPVVSPLSHRRVELAPASPGLIQAVSPGSFAMELGIEPGDRVLGVNGYPLQDALDFQFQAQSNEVAIDVDRNGSILRYELELEGDEYWGITFADPTFDGVRVCENACPFCFIKQIPKGMRRSLYVMDDDYRYSMLYGSFVTLTNLTEEDWHRIESQHMSPMHVSVHATNPELRVALVGNPKAADVMDHLRRLEAAGIDFHAQLVLCPSVNDGEELDRSLEDLAGLGSHLLSIAGVPVGLSKHGQERQSKQIRLSRTCMRLLPDSNREMIRVRRYEPEEASLVIDHAERWQRRFQEERGDTFFHLGDEFYLMTGREVPGADHYAGFPQLEDGIGITRHFIDGVTRYIRRARPNILRDEVGTVACGTLIGPTMTESVERFNKHTGAVLEVIPVENRFLGPEINVSGLLSGQDLLAGLGRSQGTGPVFVSRKMISDRTGTLLDDQRLEDVAARLGRSVVPAETMGEVAEYLRRHRSSLARVA</sequence>
<dbReference type="SUPFAM" id="SSF50156">
    <property type="entry name" value="PDZ domain-like"/>
    <property type="match status" value="1"/>
</dbReference>
<dbReference type="AlphaFoldDB" id="A0A6J4UB91"/>
<feature type="domain" description="PDZ" evidence="1">
    <location>
        <begin position="21"/>
        <end position="52"/>
    </location>
</feature>
<dbReference type="Pfam" id="PF04459">
    <property type="entry name" value="DUF512"/>
    <property type="match status" value="1"/>
</dbReference>
<dbReference type="SMART" id="SM00228">
    <property type="entry name" value="PDZ"/>
    <property type="match status" value="1"/>
</dbReference>
<dbReference type="InterPro" id="IPR058240">
    <property type="entry name" value="rSAM_sf"/>
</dbReference>
<dbReference type="EMBL" id="CADCWI010000029">
    <property type="protein sequence ID" value="CAA9545789.1"/>
    <property type="molecule type" value="Genomic_DNA"/>
</dbReference>
<gene>
    <name evidence="2" type="ORF">AVDCRST_MAG43-576</name>
</gene>
<dbReference type="InterPro" id="IPR041489">
    <property type="entry name" value="PDZ_6"/>
</dbReference>
<accession>A0A6J4UB91</accession>
<evidence type="ECO:0000313" key="2">
    <source>
        <dbReference type="EMBL" id="CAA9545789.1"/>
    </source>
</evidence>
<dbReference type="SUPFAM" id="SSF102114">
    <property type="entry name" value="Radical SAM enzymes"/>
    <property type="match status" value="1"/>
</dbReference>
<dbReference type="InterPro" id="IPR007549">
    <property type="entry name" value="DUF512"/>
</dbReference>
<evidence type="ECO:0000259" key="1">
    <source>
        <dbReference type="PROSITE" id="PS50106"/>
    </source>
</evidence>
<dbReference type="Pfam" id="PF19238">
    <property type="entry name" value="Radical_SAM_2"/>
    <property type="match status" value="1"/>
</dbReference>